<dbReference type="OrthoDB" id="4180700at2"/>
<feature type="compositionally biased region" description="Acidic residues" evidence="1">
    <location>
        <begin position="82"/>
        <end position="91"/>
    </location>
</feature>
<evidence type="ECO:0000256" key="1">
    <source>
        <dbReference type="SAM" id="MobiDB-lite"/>
    </source>
</evidence>
<dbReference type="PROSITE" id="PS51257">
    <property type="entry name" value="PROKAR_LIPOPROTEIN"/>
    <property type="match status" value="1"/>
</dbReference>
<evidence type="ECO:0000256" key="2">
    <source>
        <dbReference type="SAM" id="SignalP"/>
    </source>
</evidence>
<feature type="chain" id="PRO_5039383220" description="PknH-like extracellular domain-containing protein" evidence="2">
    <location>
        <begin position="30"/>
        <end position="263"/>
    </location>
</feature>
<feature type="signal peptide" evidence="2">
    <location>
        <begin position="1"/>
        <end position="29"/>
    </location>
</feature>
<evidence type="ECO:0000313" key="3">
    <source>
        <dbReference type="EMBL" id="SDN87509.1"/>
    </source>
</evidence>
<name>A0A1H0EYY9_9ACTN</name>
<evidence type="ECO:0008006" key="5">
    <source>
        <dbReference type="Google" id="ProtNLM"/>
    </source>
</evidence>
<dbReference type="AlphaFoldDB" id="A0A1H0EYY9"/>
<dbReference type="Proteomes" id="UP000199341">
    <property type="component" value="Unassembled WGS sequence"/>
</dbReference>
<dbReference type="EMBL" id="FNIE01000006">
    <property type="protein sequence ID" value="SDN87509.1"/>
    <property type="molecule type" value="Genomic_DNA"/>
</dbReference>
<dbReference type="RefSeq" id="WP_093784896.1">
    <property type="nucleotide sequence ID" value="NZ_FNIE01000006.1"/>
</dbReference>
<organism evidence="3 4">
    <name type="scientific">Actinacidiphila guanduensis</name>
    <dbReference type="NCBI Taxonomy" id="310781"/>
    <lineage>
        <taxon>Bacteria</taxon>
        <taxon>Bacillati</taxon>
        <taxon>Actinomycetota</taxon>
        <taxon>Actinomycetes</taxon>
        <taxon>Kitasatosporales</taxon>
        <taxon>Streptomycetaceae</taxon>
        <taxon>Actinacidiphila</taxon>
    </lineage>
</organism>
<gene>
    <name evidence="3" type="ORF">SAMN05216259_10686</name>
</gene>
<sequence>MRIARIAAVLPVLVLAAACSSGSSGSHTARPDGTASPVAAVNGRAPLSLAQLTRALVTDSDVPGWVVQMTATDDGTQTTAPEEFDPDDLAAQDDSSGRSLLVADKADCQPLADVTSSQPRIHRMASVGATFARETATAKAAPDELDQMLISSHAPGDAQKVMASLRSALAACTSFKGRSEGGGLTPFTIAKGPAVRVGDDALSFVMDDTADKKSGAALVTVVHTGDTVTSYISMRAKGGAGTVPLAVARKQDQKLRAALAARK</sequence>
<evidence type="ECO:0000313" key="4">
    <source>
        <dbReference type="Proteomes" id="UP000199341"/>
    </source>
</evidence>
<protein>
    <recommendedName>
        <fullName evidence="5">PknH-like extracellular domain-containing protein</fullName>
    </recommendedName>
</protein>
<feature type="compositionally biased region" description="Polar residues" evidence="1">
    <location>
        <begin position="71"/>
        <end position="80"/>
    </location>
</feature>
<accession>A0A1H0EYY9</accession>
<feature type="region of interest" description="Disordered" evidence="1">
    <location>
        <begin position="71"/>
        <end position="96"/>
    </location>
</feature>
<keyword evidence="2" id="KW-0732">Signal</keyword>
<proteinExistence type="predicted"/>
<reference evidence="3 4" key="1">
    <citation type="submission" date="2016-10" db="EMBL/GenBank/DDBJ databases">
        <authorList>
            <person name="de Groot N.N."/>
        </authorList>
    </citation>
    <scope>NUCLEOTIDE SEQUENCE [LARGE SCALE GENOMIC DNA]</scope>
    <source>
        <strain evidence="3 4">CGMCC 4.2022</strain>
    </source>
</reference>
<keyword evidence="4" id="KW-1185">Reference proteome</keyword>